<keyword evidence="1" id="KW-0547">Nucleotide-binding</keyword>
<dbReference type="AlphaFoldDB" id="A0A0N0XDG6"/>
<protein>
    <submittedName>
        <fullName evidence="1">ABC transporter ATP-binding protein</fullName>
    </submittedName>
</protein>
<organism evidence="1 2">
    <name type="scientific">Pseudomonas syringae pv. cilantro</name>
    <dbReference type="NCBI Taxonomy" id="81035"/>
    <lineage>
        <taxon>Bacteria</taxon>
        <taxon>Pseudomonadati</taxon>
        <taxon>Pseudomonadota</taxon>
        <taxon>Gammaproteobacteria</taxon>
        <taxon>Pseudomonadales</taxon>
        <taxon>Pseudomonadaceae</taxon>
        <taxon>Pseudomonas</taxon>
        <taxon>Pseudomonas syringae</taxon>
    </lineage>
</organism>
<dbReference type="EMBL" id="LGLN01000032">
    <property type="protein sequence ID" value="KPC33565.1"/>
    <property type="molecule type" value="Genomic_DNA"/>
</dbReference>
<evidence type="ECO:0000313" key="1">
    <source>
        <dbReference type="EMBL" id="KPC33565.1"/>
    </source>
</evidence>
<keyword evidence="1" id="KW-0067">ATP-binding</keyword>
<dbReference type="SUPFAM" id="SSF52540">
    <property type="entry name" value="P-loop containing nucleoside triphosphate hydrolases"/>
    <property type="match status" value="1"/>
</dbReference>
<name>A0A0N0XDG6_PSESX</name>
<evidence type="ECO:0000313" key="2">
    <source>
        <dbReference type="Proteomes" id="UP000037891"/>
    </source>
</evidence>
<dbReference type="InterPro" id="IPR027417">
    <property type="entry name" value="P-loop_NTPase"/>
</dbReference>
<reference evidence="1 2" key="1">
    <citation type="submission" date="2015-07" db="EMBL/GenBank/DDBJ databases">
        <authorList>
            <person name="Noorani M."/>
        </authorList>
    </citation>
    <scope>NUCLEOTIDE SEQUENCE [LARGE SCALE GENOMIC DNA]</scope>
    <source>
        <strain evidence="1 2">0788_9</strain>
    </source>
</reference>
<dbReference type="RefSeq" id="WP_054084964.1">
    <property type="nucleotide sequence ID" value="NZ_LGLN01000032.1"/>
</dbReference>
<proteinExistence type="predicted"/>
<accession>A0A0N0XDG6</accession>
<sequence>MTDAPQLIDIRHLGVAYRFYGQINQAVRNVSFQVAQGETVTIVGESGSICLKKSPKSSRAKLTAASIAI</sequence>
<comment type="caution">
    <text evidence="1">The sequence shown here is derived from an EMBL/GenBank/DDBJ whole genome shotgun (WGS) entry which is preliminary data.</text>
</comment>
<dbReference type="Gene3D" id="3.40.50.300">
    <property type="entry name" value="P-loop containing nucleotide triphosphate hydrolases"/>
    <property type="match status" value="1"/>
</dbReference>
<reference evidence="1 2" key="2">
    <citation type="submission" date="2015-10" db="EMBL/GenBank/DDBJ databases">
        <title>Comparative genomics and high-throughput reverse genetic screens identify a new phytobacterial MAMP and an Arabidopsis receptor required for immune elicitation.</title>
        <authorList>
            <person name="Mott G.A."/>
            <person name="Thakur S."/>
            <person name="Wang P.W."/>
            <person name="Desveaux D."/>
            <person name="Guttman D.S."/>
        </authorList>
    </citation>
    <scope>NUCLEOTIDE SEQUENCE [LARGE SCALE GENOMIC DNA]</scope>
    <source>
        <strain evidence="1 2">0788_9</strain>
    </source>
</reference>
<dbReference type="GO" id="GO:0005524">
    <property type="term" value="F:ATP binding"/>
    <property type="evidence" value="ECO:0007669"/>
    <property type="project" value="UniProtKB-KW"/>
</dbReference>
<gene>
    <name evidence="1" type="ORF">ABJ99_0705</name>
</gene>
<dbReference type="Proteomes" id="UP000037891">
    <property type="component" value="Unassembled WGS sequence"/>
</dbReference>
<dbReference type="PATRIC" id="fig|81035.3.peg.764"/>